<reference evidence="1 2" key="1">
    <citation type="submission" date="2023-08" db="EMBL/GenBank/DDBJ databases">
        <title>A Necator americanus chromosomal reference genome.</title>
        <authorList>
            <person name="Ilik V."/>
            <person name="Petrzelkova K.J."/>
            <person name="Pardy F."/>
            <person name="Fuh T."/>
            <person name="Niatou-Singa F.S."/>
            <person name="Gouil Q."/>
            <person name="Baker L."/>
            <person name="Ritchie M.E."/>
            <person name="Jex A.R."/>
            <person name="Gazzola D."/>
            <person name="Li H."/>
            <person name="Toshio Fujiwara R."/>
            <person name="Zhan B."/>
            <person name="Aroian R.V."/>
            <person name="Pafco B."/>
            <person name="Schwarz E.M."/>
        </authorList>
    </citation>
    <scope>NUCLEOTIDE SEQUENCE [LARGE SCALE GENOMIC DNA]</scope>
    <source>
        <strain evidence="1 2">Aroian</strain>
        <tissue evidence="1">Whole animal</tissue>
    </source>
</reference>
<dbReference type="EMBL" id="JAVFWL010000004">
    <property type="protein sequence ID" value="KAK6747874.1"/>
    <property type="molecule type" value="Genomic_DNA"/>
</dbReference>
<sequence>MLPLSILFAFGSLGNDVIYCPQNGGKAKENAVVKPLLAQIKNSRLLLLRNRQRNLPDGYPMPMPKSMGVVFKNLYHNPATDVFPANIMELMEVYVVLADANIFP</sequence>
<name>A0ABR1DBJ9_NECAM</name>
<evidence type="ECO:0000313" key="1">
    <source>
        <dbReference type="EMBL" id="KAK6747874.1"/>
    </source>
</evidence>
<organism evidence="1 2">
    <name type="scientific">Necator americanus</name>
    <name type="common">Human hookworm</name>
    <dbReference type="NCBI Taxonomy" id="51031"/>
    <lineage>
        <taxon>Eukaryota</taxon>
        <taxon>Metazoa</taxon>
        <taxon>Ecdysozoa</taxon>
        <taxon>Nematoda</taxon>
        <taxon>Chromadorea</taxon>
        <taxon>Rhabditida</taxon>
        <taxon>Rhabditina</taxon>
        <taxon>Rhabditomorpha</taxon>
        <taxon>Strongyloidea</taxon>
        <taxon>Ancylostomatidae</taxon>
        <taxon>Bunostominae</taxon>
        <taxon>Necator</taxon>
    </lineage>
</organism>
<gene>
    <name evidence="1" type="primary">Necator_chrIV.g14127</name>
    <name evidence="1" type="ORF">RB195_000833</name>
</gene>
<comment type="caution">
    <text evidence="1">The sequence shown here is derived from an EMBL/GenBank/DDBJ whole genome shotgun (WGS) entry which is preliminary data.</text>
</comment>
<proteinExistence type="predicted"/>
<keyword evidence="2" id="KW-1185">Reference proteome</keyword>
<protein>
    <submittedName>
        <fullName evidence="1">Uncharacterized protein</fullName>
    </submittedName>
</protein>
<evidence type="ECO:0000313" key="2">
    <source>
        <dbReference type="Proteomes" id="UP001303046"/>
    </source>
</evidence>
<accession>A0ABR1DBJ9</accession>
<dbReference type="Proteomes" id="UP001303046">
    <property type="component" value="Unassembled WGS sequence"/>
</dbReference>